<accession>A0ABM3JDS0</accession>
<dbReference type="PANTHER" id="PTHR13336">
    <property type="entry name" value="OVARIAN CARCINOMA IMMUNOREACTIVE ANTIGEN"/>
    <property type="match status" value="1"/>
</dbReference>
<gene>
    <name evidence="3" type="primary">LOC105225804</name>
</gene>
<proteinExistence type="predicted"/>
<dbReference type="Pfam" id="PF07051">
    <property type="entry name" value="OCIA"/>
    <property type="match status" value="1"/>
</dbReference>
<dbReference type="PANTHER" id="PTHR13336:SF3">
    <property type="entry name" value="OCIA DOMAIN-CONTAINING PROTEIN 1"/>
    <property type="match status" value="1"/>
</dbReference>
<reference evidence="3" key="1">
    <citation type="submission" date="2025-08" db="UniProtKB">
        <authorList>
            <consortium name="RefSeq"/>
        </authorList>
    </citation>
    <scope>IDENTIFICATION</scope>
    <source>
        <tissue evidence="3">Adult</tissue>
    </source>
</reference>
<organism evidence="2 3">
    <name type="scientific">Bactrocera dorsalis</name>
    <name type="common">Oriental fruit fly</name>
    <name type="synonym">Dacus dorsalis</name>
    <dbReference type="NCBI Taxonomy" id="27457"/>
    <lineage>
        <taxon>Eukaryota</taxon>
        <taxon>Metazoa</taxon>
        <taxon>Ecdysozoa</taxon>
        <taxon>Arthropoda</taxon>
        <taxon>Hexapoda</taxon>
        <taxon>Insecta</taxon>
        <taxon>Pterygota</taxon>
        <taxon>Neoptera</taxon>
        <taxon>Endopterygota</taxon>
        <taxon>Diptera</taxon>
        <taxon>Brachycera</taxon>
        <taxon>Muscomorpha</taxon>
        <taxon>Tephritoidea</taxon>
        <taxon>Tephritidae</taxon>
        <taxon>Bactrocera</taxon>
        <taxon>Bactrocera</taxon>
    </lineage>
</organism>
<keyword evidence="2" id="KW-1185">Reference proteome</keyword>
<name>A0ABM3JDS0_BACDO</name>
<evidence type="ECO:0000313" key="3">
    <source>
        <dbReference type="RefSeq" id="XP_049307382.1"/>
    </source>
</evidence>
<dbReference type="RefSeq" id="XP_049307382.1">
    <property type="nucleotide sequence ID" value="XM_049451425.1"/>
</dbReference>
<sequence>MEQSSQQTDRNPLANYQFSADEIRVLRECNSESFFQRSLPLGTALGVGAYLAVKNGFLQVNWVGMYETDNIDNEIAWFYNKLEEGITLYVPVHKNYVSNYPNWFSFELINRIKLKNAAHSQYKNSNNQRDYARFSMLRRDCKTLSTECYRKYVDKIENMVQSDTSAFWKFIKDKKYNRVNIPSEMSWLDQSATTGESISNLQNNIH</sequence>
<dbReference type="GeneID" id="105225804"/>
<dbReference type="Proteomes" id="UP001652620">
    <property type="component" value="Chromosome 3"/>
</dbReference>
<dbReference type="InterPro" id="IPR040187">
    <property type="entry name" value="OCAD1/2"/>
</dbReference>
<feature type="domain" description="OCIA" evidence="1">
    <location>
        <begin position="15"/>
        <end position="60"/>
    </location>
</feature>
<protein>
    <submittedName>
        <fullName evidence="3">Uncharacterized protein LOC105225804 isoform X2</fullName>
    </submittedName>
</protein>
<evidence type="ECO:0000259" key="1">
    <source>
        <dbReference type="Pfam" id="PF07051"/>
    </source>
</evidence>
<dbReference type="InterPro" id="IPR009764">
    <property type="entry name" value="OCIA_dom"/>
</dbReference>
<evidence type="ECO:0000313" key="2">
    <source>
        <dbReference type="Proteomes" id="UP001652620"/>
    </source>
</evidence>